<comment type="caution">
    <text evidence="1">The sequence shown here is derived from an EMBL/GenBank/DDBJ whole genome shotgun (WGS) entry which is preliminary data.</text>
</comment>
<dbReference type="SUPFAM" id="SSF140500">
    <property type="entry name" value="BAS1536-like"/>
    <property type="match status" value="1"/>
</dbReference>
<name>A0A7X2LYR8_9BACI</name>
<dbReference type="InterPro" id="IPR036638">
    <property type="entry name" value="HLH_DNA-bd_sf"/>
</dbReference>
<dbReference type="OrthoDB" id="2973859at2"/>
<gene>
    <name evidence="1" type="ORF">GJU40_17035</name>
</gene>
<dbReference type="AlphaFoldDB" id="A0A7X2LYR8"/>
<evidence type="ECO:0000313" key="1">
    <source>
        <dbReference type="EMBL" id="MRX73850.1"/>
    </source>
</evidence>
<dbReference type="EMBL" id="WKKI01000048">
    <property type="protein sequence ID" value="MRX73850.1"/>
    <property type="molecule type" value="Genomic_DNA"/>
</dbReference>
<evidence type="ECO:0000313" key="2">
    <source>
        <dbReference type="Proteomes" id="UP000448867"/>
    </source>
</evidence>
<dbReference type="InterPro" id="IPR037208">
    <property type="entry name" value="Spo0E-like_sf"/>
</dbReference>
<dbReference type="GO" id="GO:0043937">
    <property type="term" value="P:regulation of sporulation"/>
    <property type="evidence" value="ECO:0007669"/>
    <property type="project" value="InterPro"/>
</dbReference>
<dbReference type="Proteomes" id="UP000448867">
    <property type="component" value="Unassembled WGS sequence"/>
</dbReference>
<dbReference type="GO" id="GO:0046983">
    <property type="term" value="F:protein dimerization activity"/>
    <property type="evidence" value="ECO:0007669"/>
    <property type="project" value="InterPro"/>
</dbReference>
<dbReference type="Gene3D" id="4.10.280.10">
    <property type="entry name" value="Helix-loop-helix DNA-binding domain"/>
    <property type="match status" value="1"/>
</dbReference>
<dbReference type="Pfam" id="PF09388">
    <property type="entry name" value="SpoOE-like"/>
    <property type="match status" value="1"/>
</dbReference>
<protein>
    <submittedName>
        <fullName evidence="1">Spo0E family sporulation regulatory protein-aspartic acid phosphatase</fullName>
    </submittedName>
</protein>
<reference evidence="1 2" key="1">
    <citation type="submission" date="2019-11" db="EMBL/GenBank/DDBJ databases">
        <title>Bacillus lacus genome.</title>
        <authorList>
            <person name="Allen C.J."/>
            <person name="Newman J.D."/>
        </authorList>
    </citation>
    <scope>NUCLEOTIDE SEQUENCE [LARGE SCALE GENOMIC DNA]</scope>
    <source>
        <strain evidence="1 2">KCTC 33946</strain>
    </source>
</reference>
<dbReference type="InterPro" id="IPR018540">
    <property type="entry name" value="Spo0E-like"/>
</dbReference>
<sequence>MQKENLLEMIYEKRQEMIKTASIEGYSSIETVKYSQELDELLNRYQQLQLAEAGSIAAAPFQKFVLRMKKWSYSETLHHNA</sequence>
<keyword evidence="2" id="KW-1185">Reference proteome</keyword>
<proteinExistence type="predicted"/>
<organism evidence="1 2">
    <name type="scientific">Metabacillus lacus</name>
    <dbReference type="NCBI Taxonomy" id="1983721"/>
    <lineage>
        <taxon>Bacteria</taxon>
        <taxon>Bacillati</taxon>
        <taxon>Bacillota</taxon>
        <taxon>Bacilli</taxon>
        <taxon>Bacillales</taxon>
        <taxon>Bacillaceae</taxon>
        <taxon>Metabacillus</taxon>
    </lineage>
</organism>
<accession>A0A7X2LYR8</accession>